<sequence length="174" mass="19267">MFSTVSGQIHTLLVSPTFLACAFSWVCAQFLKTIIKLFSGKVHSLIELFDLMFWRTGGMPSSHSAVVSCVATCVGLRSGLDSDVFIVSFVLFFITIRDALGVRRANGIHARRINEIISVLNFFEKKSVEKELPKEEELPEDVQQVKEVNGHSPLEVFVGVLLGIFVGMAFSVLK</sequence>
<dbReference type="EMBL" id="AGRW01000051">
    <property type="protein sequence ID" value="EIC01232.1"/>
    <property type="molecule type" value="Genomic_DNA"/>
</dbReference>
<organism evidence="2 3">
    <name type="scientific">Treponema saccharophilum DSM 2985</name>
    <dbReference type="NCBI Taxonomy" id="907348"/>
    <lineage>
        <taxon>Bacteria</taxon>
        <taxon>Pseudomonadati</taxon>
        <taxon>Spirochaetota</taxon>
        <taxon>Spirochaetia</taxon>
        <taxon>Spirochaetales</taxon>
        <taxon>Treponemataceae</taxon>
        <taxon>Treponema</taxon>
    </lineage>
</organism>
<dbReference type="OrthoDB" id="9792681at2"/>
<evidence type="ECO:0000313" key="3">
    <source>
        <dbReference type="Proteomes" id="UP000003571"/>
    </source>
</evidence>
<feature type="transmembrane region" description="Helical" evidence="1">
    <location>
        <begin position="154"/>
        <end position="173"/>
    </location>
</feature>
<keyword evidence="3" id="KW-1185">Reference proteome</keyword>
<dbReference type="RefSeq" id="WP_002705466.1">
    <property type="nucleotide sequence ID" value="NZ_AGRW01000051.1"/>
</dbReference>
<dbReference type="Pfam" id="PF02681">
    <property type="entry name" value="DUF212"/>
    <property type="match status" value="1"/>
</dbReference>
<dbReference type="eggNOG" id="COG1963">
    <property type="taxonomic scope" value="Bacteria"/>
</dbReference>
<feature type="transmembrane region" description="Helical" evidence="1">
    <location>
        <begin position="84"/>
        <end position="102"/>
    </location>
</feature>
<dbReference type="Proteomes" id="UP000003571">
    <property type="component" value="Unassembled WGS sequence"/>
</dbReference>
<name>H7EME7_9SPIR</name>
<accession>H7EME7</accession>
<evidence type="ECO:0000256" key="1">
    <source>
        <dbReference type="SAM" id="Phobius"/>
    </source>
</evidence>
<keyword evidence="1" id="KW-0472">Membrane</keyword>
<dbReference type="PATRIC" id="fig|907348.3.peg.2126"/>
<dbReference type="PANTHER" id="PTHR31446">
    <property type="entry name" value="ACID PHOSPHATASE/VANADIUM-DEPENDENT HALOPEROXIDASE-RELATED PROTEIN"/>
    <property type="match status" value="1"/>
</dbReference>
<proteinExistence type="predicted"/>
<dbReference type="GO" id="GO:0004601">
    <property type="term" value="F:peroxidase activity"/>
    <property type="evidence" value="ECO:0007669"/>
    <property type="project" value="UniProtKB-KW"/>
</dbReference>
<dbReference type="PANTHER" id="PTHR31446:SF29">
    <property type="entry name" value="ACID PHOSPHATASE_VANADIUM-DEPENDENT HALOPEROXIDASE-RELATED PROTEIN"/>
    <property type="match status" value="1"/>
</dbReference>
<dbReference type="InterPro" id="IPR003832">
    <property type="entry name" value="DUF212"/>
</dbReference>
<keyword evidence="2" id="KW-0560">Oxidoreductase</keyword>
<evidence type="ECO:0000313" key="2">
    <source>
        <dbReference type="EMBL" id="EIC01232.1"/>
    </source>
</evidence>
<reference evidence="2 3" key="1">
    <citation type="submission" date="2011-09" db="EMBL/GenBank/DDBJ databases">
        <title>The draft genome of Treponema saccharophilum DSM 2985.</title>
        <authorList>
            <consortium name="US DOE Joint Genome Institute (JGI-PGF)"/>
            <person name="Lucas S."/>
            <person name="Copeland A."/>
            <person name="Lapidus A."/>
            <person name="Glavina del Rio T."/>
            <person name="Dalin E."/>
            <person name="Tice H."/>
            <person name="Bruce D."/>
            <person name="Goodwin L."/>
            <person name="Pitluck S."/>
            <person name="Peters L."/>
            <person name="Kyrpides N."/>
            <person name="Mavromatis K."/>
            <person name="Ivanova N."/>
            <person name="Markowitz V."/>
            <person name="Cheng J.-F."/>
            <person name="Hugenholtz P."/>
            <person name="Woyke T."/>
            <person name="Wu D."/>
            <person name="Gronow S."/>
            <person name="Wellnitz S."/>
            <person name="Brambilla E."/>
            <person name="Klenk H.-P."/>
            <person name="Eisen J.A."/>
        </authorList>
    </citation>
    <scope>NUCLEOTIDE SEQUENCE [LARGE SCALE GENOMIC DNA]</scope>
    <source>
        <strain evidence="2 3">DSM 2985</strain>
    </source>
</reference>
<dbReference type="AlphaFoldDB" id="H7EME7"/>
<keyword evidence="2" id="KW-0575">Peroxidase</keyword>
<keyword evidence="1" id="KW-1133">Transmembrane helix</keyword>
<protein>
    <submittedName>
        <fullName evidence="2">Acid phosphatase/vanadium-dependent haloperoxidase related protein</fullName>
    </submittedName>
</protein>
<comment type="caution">
    <text evidence="2">The sequence shown here is derived from an EMBL/GenBank/DDBJ whole genome shotgun (WGS) entry which is preliminary data.</text>
</comment>
<keyword evidence="1" id="KW-0812">Transmembrane</keyword>
<dbReference type="STRING" id="907348.TresaDRAFT_0369"/>
<gene>
    <name evidence="2" type="ORF">TresaDRAFT_0369</name>
</gene>